<dbReference type="SUPFAM" id="SSF47240">
    <property type="entry name" value="Ferritin-like"/>
    <property type="match status" value="1"/>
</dbReference>
<evidence type="ECO:0000313" key="1">
    <source>
        <dbReference type="EMBL" id="ABF42705.1"/>
    </source>
</evidence>
<dbReference type="STRING" id="204669.Acid345_3704"/>
<accession>Q1IK95</accession>
<organism evidence="1 2">
    <name type="scientific">Koribacter versatilis (strain Ellin345)</name>
    <dbReference type="NCBI Taxonomy" id="204669"/>
    <lineage>
        <taxon>Bacteria</taxon>
        <taxon>Pseudomonadati</taxon>
        <taxon>Acidobacteriota</taxon>
        <taxon>Terriglobia</taxon>
        <taxon>Terriglobales</taxon>
        <taxon>Candidatus Korobacteraceae</taxon>
        <taxon>Candidatus Korobacter</taxon>
    </lineage>
</organism>
<keyword evidence="2" id="KW-1185">Reference proteome</keyword>
<reference evidence="1 2" key="1">
    <citation type="journal article" date="2009" name="Appl. Environ. Microbiol.">
        <title>Three genomes from the phylum Acidobacteria provide insight into the lifestyles of these microorganisms in soils.</title>
        <authorList>
            <person name="Ward N.L."/>
            <person name="Challacombe J.F."/>
            <person name="Janssen P.H."/>
            <person name="Henrissat B."/>
            <person name="Coutinho P.M."/>
            <person name="Wu M."/>
            <person name="Xie G."/>
            <person name="Haft D.H."/>
            <person name="Sait M."/>
            <person name="Badger J."/>
            <person name="Barabote R.D."/>
            <person name="Bradley B."/>
            <person name="Brettin T.S."/>
            <person name="Brinkac L.M."/>
            <person name="Bruce D."/>
            <person name="Creasy T."/>
            <person name="Daugherty S.C."/>
            <person name="Davidsen T.M."/>
            <person name="DeBoy R.T."/>
            <person name="Detter J.C."/>
            <person name="Dodson R.J."/>
            <person name="Durkin A.S."/>
            <person name="Ganapathy A."/>
            <person name="Gwinn-Giglio M."/>
            <person name="Han C.S."/>
            <person name="Khouri H."/>
            <person name="Kiss H."/>
            <person name="Kothari S.P."/>
            <person name="Madupu R."/>
            <person name="Nelson K.E."/>
            <person name="Nelson W.C."/>
            <person name="Paulsen I."/>
            <person name="Penn K."/>
            <person name="Ren Q."/>
            <person name="Rosovitz M.J."/>
            <person name="Selengut J.D."/>
            <person name="Shrivastava S."/>
            <person name="Sullivan S.A."/>
            <person name="Tapia R."/>
            <person name="Thompson L.S."/>
            <person name="Watkins K.L."/>
            <person name="Yang Q."/>
            <person name="Yu C."/>
            <person name="Zafar N."/>
            <person name="Zhou L."/>
            <person name="Kuske C.R."/>
        </authorList>
    </citation>
    <scope>NUCLEOTIDE SEQUENCE [LARGE SCALE GENOMIC DNA]</scope>
    <source>
        <strain evidence="1 2">Ellin345</strain>
    </source>
</reference>
<dbReference type="eggNOG" id="COG1633">
    <property type="taxonomic scope" value="Bacteria"/>
</dbReference>
<dbReference type="RefSeq" id="WP_011524504.1">
    <property type="nucleotide sequence ID" value="NC_008009.1"/>
</dbReference>
<dbReference type="InterPro" id="IPR052965">
    <property type="entry name" value="Pigment-catalase-like"/>
</dbReference>
<dbReference type="Proteomes" id="UP000002432">
    <property type="component" value="Chromosome"/>
</dbReference>
<sequence>MPENKIEEVDILNFALNLEYLEAEFYTYATTGKSITTFGVGARGGANGDNPANGGTTKGGAKVSFSKEESILHDIAAQIAADERAHVVLLRGALGSSAVAMPNIDLSALGFGFANQSDFLRAARILEDIGVTAYSGAAGMLRTPGIITAAAGLLGAEAEHAAAIRTHIARLKIETTAMDGVDLAPPPSGDARQVLSIKLSDGLIASRTAGEVLYLAFGGKAGAKQGGFFPTGLNGTIVSSTQAAAAEKVAA</sequence>
<evidence type="ECO:0008006" key="3">
    <source>
        <dbReference type="Google" id="ProtNLM"/>
    </source>
</evidence>
<gene>
    <name evidence="1" type="ordered locus">Acid345_3704</name>
</gene>
<evidence type="ECO:0000313" key="2">
    <source>
        <dbReference type="Proteomes" id="UP000002432"/>
    </source>
</evidence>
<dbReference type="PANTHER" id="PTHR31694">
    <property type="entry name" value="DESICCATION-LIKE PROTEIN"/>
    <property type="match status" value="1"/>
</dbReference>
<dbReference type="EnsemblBacteria" id="ABF42705">
    <property type="protein sequence ID" value="ABF42705"/>
    <property type="gene ID" value="Acid345_3704"/>
</dbReference>
<dbReference type="AlphaFoldDB" id="Q1IK95"/>
<dbReference type="Pfam" id="PF13668">
    <property type="entry name" value="Ferritin_2"/>
    <property type="match status" value="1"/>
</dbReference>
<dbReference type="KEGG" id="aba:Acid345_3704"/>
<dbReference type="InterPro" id="IPR009078">
    <property type="entry name" value="Ferritin-like_SF"/>
</dbReference>
<dbReference type="EMBL" id="CP000360">
    <property type="protein sequence ID" value="ABF42705.1"/>
    <property type="molecule type" value="Genomic_DNA"/>
</dbReference>
<proteinExistence type="predicted"/>
<dbReference type="OrthoDB" id="119547at2"/>
<dbReference type="HOGENOM" id="CLU_056689_0_0_0"/>
<name>Q1IK95_KORVE</name>
<dbReference type="PANTHER" id="PTHR31694:SF26">
    <property type="entry name" value="OS05G0151100 PROTEIN"/>
    <property type="match status" value="1"/>
</dbReference>
<protein>
    <recommendedName>
        <fullName evidence="3">Ferritin-like domain-containing protein</fullName>
    </recommendedName>
</protein>